<dbReference type="OrthoDB" id="269405at2759"/>
<dbReference type="Proteomes" id="UP000053573">
    <property type="component" value="Unassembled WGS sequence"/>
</dbReference>
<comment type="similarity">
    <text evidence="2">Belongs to the MAK10 family.</text>
</comment>
<evidence type="ECO:0000259" key="6">
    <source>
        <dbReference type="Pfam" id="PF25789"/>
    </source>
</evidence>
<proteinExistence type="inferred from homology"/>
<evidence type="ECO:0000256" key="4">
    <source>
        <dbReference type="SAM" id="MobiDB-lite"/>
    </source>
</evidence>
<dbReference type="InterPro" id="IPR007244">
    <property type="entry name" value="Naa35_N"/>
</dbReference>
<evidence type="ECO:0008006" key="9">
    <source>
        <dbReference type="Google" id="ProtNLM"/>
    </source>
</evidence>
<evidence type="ECO:0000313" key="7">
    <source>
        <dbReference type="EMBL" id="KLJ06568.1"/>
    </source>
</evidence>
<dbReference type="GO" id="GO:0031417">
    <property type="term" value="C:NatC complex"/>
    <property type="evidence" value="ECO:0007669"/>
    <property type="project" value="InterPro"/>
</dbReference>
<keyword evidence="8" id="KW-1185">Reference proteome</keyword>
<accession>A0A0H1B660</accession>
<feature type="compositionally biased region" description="Polar residues" evidence="4">
    <location>
        <begin position="517"/>
        <end position="535"/>
    </location>
</feature>
<feature type="compositionally biased region" description="Acidic residues" evidence="4">
    <location>
        <begin position="639"/>
        <end position="649"/>
    </location>
</feature>
<comment type="caution">
    <text evidence="7">The sequence shown here is derived from an EMBL/GenBank/DDBJ whole genome shotgun (WGS) entry which is preliminary data.</text>
</comment>
<dbReference type="STRING" id="2060906.A0A0H1B660"/>
<name>A0A0H1B660_9EURO</name>
<comment type="subcellular location">
    <subcellularLocation>
        <location evidence="1">Cytoplasm</location>
    </subcellularLocation>
</comment>
<keyword evidence="3" id="KW-0963">Cytoplasm</keyword>
<evidence type="ECO:0000259" key="5">
    <source>
        <dbReference type="Pfam" id="PF04112"/>
    </source>
</evidence>
<protein>
    <recommendedName>
        <fullName evidence="9">Amino-acid N-acetyltransferase subunit Mak10</fullName>
    </recommendedName>
</protein>
<dbReference type="EMBL" id="LDEV01003014">
    <property type="protein sequence ID" value="KLJ06568.1"/>
    <property type="molecule type" value="Genomic_DNA"/>
</dbReference>
<feature type="domain" description="NAA35-like TPR repeats" evidence="6">
    <location>
        <begin position="310"/>
        <end position="550"/>
    </location>
</feature>
<feature type="domain" description="NAA35-like N-terminal" evidence="5">
    <location>
        <begin position="1"/>
        <end position="163"/>
    </location>
</feature>
<sequence>MDEKMDSGYLAPGETLDDDYDVRRQLLPAEVLGIMDQLLSHEVAWHSGHPLSQTLFTSIYLDQMLWPVPKSLEEARFDRSASKQQAKPNHKNEEDRQGTGEGGLEGQWDELVNLVLRAYCLALIKACDRVNSKVSSEYFHEEEDFVTQLYNRGLLADVESASIQVILDDALSWLETQKLETQKQEQKDTIDDAICEALIHRLLFRRELVSGLDMDTVPAKQRSTQPFLAALRQLGRIEKSMHLGKPVPEAFSLKIQRRLASTVPPRPMVHVSAADAIAHMTRFCQDAVDVQQILEYRGPYNLQTLVWTLQARKPQPCVYIRSLVQSLLVHDMEILGSVAVKDFFFDSLAELVLPYNQLLDRKNEEVEAPSDSRFQIAKHMDNFVKKAAQPFVDTYRTACLNRCRVRRTLCHSIIDWDALQAEAEDFDVHLQTLTLEPPIILHGNEPTYAYPLSSWAYHEKLRQLRLILQLGFELSIYSPEEMPGMYWYLSHLCSTHLAHLDRIRSCVLAANKRTAPAPSQSQTQQKPNSNTNATSAEQQRQAFQKTISLLDRLTTELIAIDAFAIALHALYPFLAIPLPELVPFDTFEQEAGLVGDSDAVVLERALRAVAEAKRGIEKCLAAGAFLEVEVGVDRSGEQQDVDGGDDDDAGEKASKSNPSKLDGKGKCANPDPEPAPAPRLLQDDWTGDMKDSLRACIGASIAIVTVKKAISASASDGNGNQRPKLNLSVDIPPVGSKGRWHDWWAVPRVSEVLPVRGSGG</sequence>
<dbReference type="PANTHER" id="PTHR21373">
    <property type="entry name" value="GLUCOSE REPRESSIBLE PROTEIN MAK10"/>
    <property type="match status" value="1"/>
</dbReference>
<dbReference type="InterPro" id="IPR057983">
    <property type="entry name" value="NAA35-like_N"/>
</dbReference>
<evidence type="ECO:0000256" key="2">
    <source>
        <dbReference type="ARBA" id="ARBA00006289"/>
    </source>
</evidence>
<dbReference type="InterPro" id="IPR057982">
    <property type="entry name" value="TPR_NAA35"/>
</dbReference>
<evidence type="ECO:0000256" key="3">
    <source>
        <dbReference type="ARBA" id="ARBA00022490"/>
    </source>
</evidence>
<gene>
    <name evidence="7" type="ORF">EMPG_10045</name>
</gene>
<dbReference type="AlphaFoldDB" id="A0A0H1B660"/>
<feature type="region of interest" description="Disordered" evidence="4">
    <location>
        <begin position="635"/>
        <end position="685"/>
    </location>
</feature>
<dbReference type="Pfam" id="PF04112">
    <property type="entry name" value="Mak10"/>
    <property type="match status" value="1"/>
</dbReference>
<feature type="region of interest" description="Disordered" evidence="4">
    <location>
        <begin position="77"/>
        <end position="102"/>
    </location>
</feature>
<evidence type="ECO:0000313" key="8">
    <source>
        <dbReference type="Proteomes" id="UP000053573"/>
    </source>
</evidence>
<organism evidence="7 8">
    <name type="scientific">Blastomyces silverae</name>
    <dbReference type="NCBI Taxonomy" id="2060906"/>
    <lineage>
        <taxon>Eukaryota</taxon>
        <taxon>Fungi</taxon>
        <taxon>Dikarya</taxon>
        <taxon>Ascomycota</taxon>
        <taxon>Pezizomycotina</taxon>
        <taxon>Eurotiomycetes</taxon>
        <taxon>Eurotiomycetidae</taxon>
        <taxon>Onygenales</taxon>
        <taxon>Ajellomycetaceae</taxon>
        <taxon>Blastomyces</taxon>
    </lineage>
</organism>
<dbReference type="PANTHER" id="PTHR21373:SF0">
    <property type="entry name" value="N-ALPHA-ACETYLTRANSFERASE 35, NATC AUXILIARY SUBUNIT"/>
    <property type="match status" value="1"/>
</dbReference>
<dbReference type="Pfam" id="PF25789">
    <property type="entry name" value="TPR_NAA35"/>
    <property type="match status" value="1"/>
</dbReference>
<feature type="region of interest" description="Disordered" evidence="4">
    <location>
        <begin position="514"/>
        <end position="535"/>
    </location>
</feature>
<reference evidence="8" key="1">
    <citation type="journal article" date="2015" name="PLoS Genet.">
        <title>The dynamic genome and transcriptome of the human fungal pathogen Blastomyces and close relative Emmonsia.</title>
        <authorList>
            <person name="Munoz J.F."/>
            <person name="Gauthier G.M."/>
            <person name="Desjardins C.A."/>
            <person name="Gallo J.E."/>
            <person name="Holder J."/>
            <person name="Sullivan T.D."/>
            <person name="Marty A.J."/>
            <person name="Carmen J.C."/>
            <person name="Chen Z."/>
            <person name="Ding L."/>
            <person name="Gujja S."/>
            <person name="Magrini V."/>
            <person name="Misas E."/>
            <person name="Mitreva M."/>
            <person name="Priest M."/>
            <person name="Saif S."/>
            <person name="Whiston E.A."/>
            <person name="Young S."/>
            <person name="Zeng Q."/>
            <person name="Goldman W.E."/>
            <person name="Mardis E.R."/>
            <person name="Taylor J.W."/>
            <person name="McEwen J.G."/>
            <person name="Clay O.K."/>
            <person name="Klein B.S."/>
            <person name="Cuomo C.A."/>
        </authorList>
    </citation>
    <scope>NUCLEOTIDE SEQUENCE [LARGE SCALE GENOMIC DNA]</scope>
    <source>
        <strain evidence="8">UAMH 139</strain>
    </source>
</reference>
<evidence type="ECO:0000256" key="1">
    <source>
        <dbReference type="ARBA" id="ARBA00004496"/>
    </source>
</evidence>